<organism evidence="1 2">
    <name type="scientific">Thermococcus aciditolerans</name>
    <dbReference type="NCBI Taxonomy" id="2598455"/>
    <lineage>
        <taxon>Archaea</taxon>
        <taxon>Methanobacteriati</taxon>
        <taxon>Methanobacteriota</taxon>
        <taxon>Thermococci</taxon>
        <taxon>Thermococcales</taxon>
        <taxon>Thermococcaceae</taxon>
        <taxon>Thermococcus</taxon>
    </lineage>
</organism>
<gene>
    <name evidence="1" type="ORF">FPV09_07085</name>
</gene>
<sequence length="377" mass="41960">MRRGYLLNVTVLLLIIPLLLLAATYQEASSYIVASQSQRTLVERQYFGITNIQDDLQNIVELSFKRAYLTLTEYVINNSFVDNASLELGNLMIDGTLNGIPQSGMNGITIRDWFTNTVAYLGSIGMGVEPSNPDEFVRDHLEVTVGPLDSFHVAVRVKIKNITITDGSGGVRYSGDIPPGDGEYIYSIVSIVGFEDPFIVRELNGLYTRVITPCKIPFPGETYGYYNISSQDDVEELVLNWCYLGLRDNSSAGMYYPTVLERFEGKPIVSPQGMRQHSYYLTLSREFQAALGITNELPAGLETFMVPDPDTDQTLPGALESVGANVPDDYTSVSYYFLKCSVDGLNEYCKHSVWDGSAFNYPAFKLDETTRTLVFGN</sequence>
<reference evidence="1 2" key="1">
    <citation type="submission" date="2019-07" db="EMBL/GenBank/DDBJ databases">
        <title>Complete genome of Thermococcus acidophilus.</title>
        <authorList>
            <person name="Li X."/>
        </authorList>
    </citation>
    <scope>NUCLEOTIDE SEQUENCE [LARGE SCALE GENOMIC DNA]</scope>
    <source>
        <strain evidence="1 2">SY113</strain>
    </source>
</reference>
<protein>
    <submittedName>
        <fullName evidence="1">Uncharacterized protein</fullName>
    </submittedName>
</protein>
<dbReference type="EMBL" id="CP041932">
    <property type="protein sequence ID" value="QEK14895.1"/>
    <property type="molecule type" value="Genomic_DNA"/>
</dbReference>
<name>A0A5C0SK66_9EURY</name>
<evidence type="ECO:0000313" key="2">
    <source>
        <dbReference type="Proteomes" id="UP000322631"/>
    </source>
</evidence>
<proteinExistence type="predicted"/>
<dbReference type="Proteomes" id="UP000322631">
    <property type="component" value="Chromosome"/>
</dbReference>
<dbReference type="KEGG" id="them:FPV09_07085"/>
<evidence type="ECO:0000313" key="1">
    <source>
        <dbReference type="EMBL" id="QEK14895.1"/>
    </source>
</evidence>
<dbReference type="AlphaFoldDB" id="A0A5C0SK66"/>
<dbReference type="GeneID" id="41609606"/>
<accession>A0A5C0SK66</accession>
<dbReference type="RefSeq" id="WP_148882864.1">
    <property type="nucleotide sequence ID" value="NZ_CP041932.1"/>
</dbReference>
<keyword evidence="2" id="KW-1185">Reference proteome</keyword>